<dbReference type="Pfam" id="PF02469">
    <property type="entry name" value="Fasciclin"/>
    <property type="match status" value="2"/>
</dbReference>
<reference evidence="4" key="1">
    <citation type="submission" date="2018-03" db="EMBL/GenBank/DDBJ databases">
        <authorList>
            <person name="Guldener U."/>
        </authorList>
    </citation>
    <scope>NUCLEOTIDE SEQUENCE</scope>
</reference>
<proteinExistence type="predicted"/>
<feature type="domain" description="FAS1" evidence="3">
    <location>
        <begin position="78"/>
        <end position="215"/>
    </location>
</feature>
<evidence type="ECO:0000256" key="1">
    <source>
        <dbReference type="SAM" id="MobiDB-lite"/>
    </source>
</evidence>
<name>A0AAE8N2Q7_9PEZI</name>
<gene>
    <name evidence="4" type="ORF">DNG_07053</name>
</gene>
<dbReference type="Gene3D" id="2.30.180.10">
    <property type="entry name" value="FAS1 domain"/>
    <property type="match status" value="2"/>
</dbReference>
<evidence type="ECO:0000256" key="2">
    <source>
        <dbReference type="SAM" id="SignalP"/>
    </source>
</evidence>
<dbReference type="SMART" id="SM00554">
    <property type="entry name" value="FAS1"/>
    <property type="match status" value="2"/>
</dbReference>
<feature type="domain" description="FAS1" evidence="3">
    <location>
        <begin position="219"/>
        <end position="375"/>
    </location>
</feature>
<evidence type="ECO:0000313" key="5">
    <source>
        <dbReference type="Proteomes" id="UP001187682"/>
    </source>
</evidence>
<dbReference type="PANTHER" id="PTHR10900">
    <property type="entry name" value="PERIOSTIN-RELATED"/>
    <property type="match status" value="1"/>
</dbReference>
<feature type="signal peptide" evidence="2">
    <location>
        <begin position="1"/>
        <end position="20"/>
    </location>
</feature>
<dbReference type="InterPro" id="IPR036378">
    <property type="entry name" value="FAS1_dom_sf"/>
</dbReference>
<protein>
    <submittedName>
        <fullName evidence="4">Related to oxidoreductase</fullName>
    </submittedName>
</protein>
<keyword evidence="2" id="KW-0732">Signal</keyword>
<dbReference type="Proteomes" id="UP001187682">
    <property type="component" value="Unassembled WGS sequence"/>
</dbReference>
<keyword evidence="5" id="KW-1185">Reference proteome</keyword>
<organism evidence="4 5">
    <name type="scientific">Cephalotrichum gorgonifer</name>
    <dbReference type="NCBI Taxonomy" id="2041049"/>
    <lineage>
        <taxon>Eukaryota</taxon>
        <taxon>Fungi</taxon>
        <taxon>Dikarya</taxon>
        <taxon>Ascomycota</taxon>
        <taxon>Pezizomycotina</taxon>
        <taxon>Sordariomycetes</taxon>
        <taxon>Hypocreomycetidae</taxon>
        <taxon>Microascales</taxon>
        <taxon>Microascaceae</taxon>
        <taxon>Cephalotrichum</taxon>
    </lineage>
</organism>
<dbReference type="InterPro" id="IPR050904">
    <property type="entry name" value="Adhesion/Biosynth-related"/>
</dbReference>
<dbReference type="EMBL" id="ONZQ02000010">
    <property type="protein sequence ID" value="SPO04368.1"/>
    <property type="molecule type" value="Genomic_DNA"/>
</dbReference>
<dbReference type="PROSITE" id="PS50213">
    <property type="entry name" value="FAS1"/>
    <property type="match status" value="2"/>
</dbReference>
<dbReference type="PANTHER" id="PTHR10900:SF125">
    <property type="entry name" value="FAS1 DOMAIN-CONTAINING PROTEIN YLR001C"/>
    <property type="match status" value="1"/>
</dbReference>
<accession>A0AAE8N2Q7</accession>
<dbReference type="SUPFAM" id="SSF82153">
    <property type="entry name" value="FAS1 domain"/>
    <property type="match status" value="2"/>
</dbReference>
<feature type="chain" id="PRO_5042249963" evidence="2">
    <location>
        <begin position="21"/>
        <end position="417"/>
    </location>
</feature>
<evidence type="ECO:0000313" key="4">
    <source>
        <dbReference type="EMBL" id="SPO04368.1"/>
    </source>
</evidence>
<feature type="region of interest" description="Disordered" evidence="1">
    <location>
        <begin position="374"/>
        <end position="394"/>
    </location>
</feature>
<evidence type="ECO:0000259" key="3">
    <source>
        <dbReference type="PROSITE" id="PS50213"/>
    </source>
</evidence>
<comment type="caution">
    <text evidence="4">The sequence shown here is derived from an EMBL/GenBank/DDBJ whole genome shotgun (WGS) entry which is preliminary data.</text>
</comment>
<dbReference type="AlphaFoldDB" id="A0AAE8N2Q7"/>
<dbReference type="InterPro" id="IPR000782">
    <property type="entry name" value="FAS1_domain"/>
</dbReference>
<sequence>MKSLLNLSFLALALAASVRAIQPDELAQRGSDVVEDVLAPIKDGAFNFDDALEDTPVDRLTESLDAINLLDDDHPEPTLTIYQLISEHPHTTKFAYHLSQHDDLVEILNNTEGRNTLFVPADEAFDHLPFKEHPPEEWIRSALEYHIATHVYTAHDLIRTNTMPTVLKEEWLGGKPQRLRASLTLGGLHINFLSKVIVPNTRATNGIIHTINRVAFPPTMVGRELSLLPNHFSTLLLAYEKTDFVKFIHGVKMEGSTVFAPTNQAFAKLGPRANAFLFNSDKGKVILKALLKYQIVANVTLYSDARYGSTGEVPIPESGKHYHYDLKTLLQEKHVSVDVNYFGPFVKIKVNGQTPVVARDVVAKNGVIQVVGRVPLPPHKHHDGENESEDEEISVDDLVERLSDYIDEEDLRYDGEL</sequence>